<feature type="binding site" evidence="9">
    <location>
        <position position="804"/>
    </location>
    <ligand>
        <name>substrate</name>
    </ligand>
</feature>
<evidence type="ECO:0000256" key="4">
    <source>
        <dbReference type="ARBA" id="ARBA00022801"/>
    </source>
</evidence>
<keyword evidence="4 9" id="KW-0378">Hydrolase</keyword>
<keyword evidence="9" id="KW-0511">Multifunctional enzyme</keyword>
<keyword evidence="6 9" id="KW-0143">Chaperone</keyword>
<dbReference type="InterPro" id="IPR027417">
    <property type="entry name" value="P-loop_NTPase"/>
</dbReference>
<keyword evidence="11" id="KW-0418">Kinase</keyword>
<dbReference type="Pfam" id="PF01642">
    <property type="entry name" value="MM_CoA_mutase"/>
    <property type="match status" value="2"/>
</dbReference>
<feature type="binding site" evidence="9">
    <location>
        <position position="848"/>
    </location>
    <ligand>
        <name>substrate</name>
    </ligand>
</feature>
<dbReference type="GO" id="GO:0000287">
    <property type="term" value="F:magnesium ion binding"/>
    <property type="evidence" value="ECO:0007669"/>
    <property type="project" value="UniProtKB-UniRule"/>
</dbReference>
<evidence type="ECO:0000256" key="9">
    <source>
        <dbReference type="HAMAP-Rule" id="MF_02050"/>
    </source>
</evidence>
<dbReference type="SUPFAM" id="SSF52540">
    <property type="entry name" value="P-loop containing nucleoside triphosphate hydrolases"/>
    <property type="match status" value="1"/>
</dbReference>
<feature type="binding site" description="axial binding residue" evidence="9">
    <location>
        <position position="25"/>
    </location>
    <ligand>
        <name>adenosylcob(III)alamin</name>
        <dbReference type="ChEBI" id="CHEBI:18408"/>
    </ligand>
    <ligandPart>
        <name>Co</name>
        <dbReference type="ChEBI" id="CHEBI:27638"/>
    </ligandPart>
</feature>
<dbReference type="EC" id="5.4.99.13" evidence="9"/>
<feature type="binding site" evidence="9">
    <location>
        <position position="234"/>
    </location>
    <ligand>
        <name>Mg(2+)</name>
        <dbReference type="ChEBI" id="CHEBI:18420"/>
        <label>2</label>
    </ligand>
</feature>
<comment type="catalytic activity">
    <reaction evidence="9">
        <text>GTP + H2O = GDP + phosphate + H(+)</text>
        <dbReference type="Rhea" id="RHEA:19669"/>
        <dbReference type="ChEBI" id="CHEBI:15377"/>
        <dbReference type="ChEBI" id="CHEBI:15378"/>
        <dbReference type="ChEBI" id="CHEBI:37565"/>
        <dbReference type="ChEBI" id="CHEBI:43474"/>
        <dbReference type="ChEBI" id="CHEBI:58189"/>
    </reaction>
</comment>
<evidence type="ECO:0000256" key="7">
    <source>
        <dbReference type="ARBA" id="ARBA00023235"/>
    </source>
</evidence>
<dbReference type="PANTHER" id="PTHR43087">
    <property type="entry name" value="LYSINE/ARGININE/ORNITHINE TRANSPORT SYSTEM KINASE"/>
    <property type="match status" value="1"/>
</dbReference>
<feature type="binding site" evidence="9">
    <location>
        <position position="296"/>
    </location>
    <ligand>
        <name>Mg(2+)</name>
        <dbReference type="ChEBI" id="CHEBI:18420"/>
        <label>2</label>
    </ligand>
</feature>
<keyword evidence="3 9" id="KW-0547">Nucleotide-binding</keyword>
<evidence type="ECO:0000313" key="11">
    <source>
        <dbReference type="EMBL" id="GAK78055.1"/>
    </source>
</evidence>
<feature type="binding site" evidence="9">
    <location>
        <position position="932"/>
    </location>
    <ligand>
        <name>substrate</name>
    </ligand>
</feature>
<dbReference type="Proteomes" id="UP000028980">
    <property type="component" value="Unassembled WGS sequence"/>
</dbReference>
<feature type="binding site" evidence="9">
    <location>
        <position position="897"/>
    </location>
    <ligand>
        <name>substrate</name>
    </ligand>
</feature>
<keyword evidence="2 9" id="KW-0846">Cobalamin</keyword>
<dbReference type="SUPFAM" id="SSF51703">
    <property type="entry name" value="Cobalamin (vitamin B12)-dependent enzymes"/>
    <property type="match status" value="1"/>
</dbReference>
<proteinExistence type="inferred from homology"/>
<keyword evidence="11" id="KW-0808">Transferase</keyword>
<comment type="cofactor">
    <cofactor evidence="9">
        <name>Mg(2+)</name>
        <dbReference type="ChEBI" id="CHEBI:18420"/>
    </cofactor>
</comment>
<dbReference type="GO" id="GO:0003924">
    <property type="term" value="F:GTPase activity"/>
    <property type="evidence" value="ECO:0007669"/>
    <property type="project" value="UniProtKB-UniRule"/>
</dbReference>
<comment type="caution">
    <text evidence="11">The sequence shown here is derived from an EMBL/GenBank/DDBJ whole genome shotgun (WGS) entry which is preliminary data.</text>
</comment>
<feature type="binding site" evidence="9">
    <location>
        <position position="209"/>
    </location>
    <ligand>
        <name>Mg(2+)</name>
        <dbReference type="ChEBI" id="CHEBI:18420"/>
        <label>1</label>
        <note>catalytic</note>
    </ligand>
</feature>
<name>A0A081DGK9_NONUL</name>
<dbReference type="InterPro" id="IPR016176">
    <property type="entry name" value="Cbl-dep_enz_cat"/>
</dbReference>
<evidence type="ECO:0000256" key="8">
    <source>
        <dbReference type="ARBA" id="ARBA00023285"/>
    </source>
</evidence>
<comment type="function">
    <text evidence="9">Catalyzes the reversible interconversion of isobutyryl-CoA and n-butyryl-CoA, using radical chemistry. Also exhibits GTPase activity, associated with its G-protein domain (MeaI) that functions as a chaperone that assists cofactor delivery and proper holo-enzyme assembly.</text>
</comment>
<dbReference type="PROSITE" id="PS51332">
    <property type="entry name" value="B12_BINDING"/>
    <property type="match status" value="1"/>
</dbReference>
<sequence length="1169" mass="130255">MQDQTPYIPVNKVRIVTAASLFDGHDAAINIMRRIIQSTGCEVIHLGHDRSVEEVVNTAIQEDANGIAMTSYQGGHNEYFKYMRDLLVEKGAGHIKIFGGGGGVILPSEIQELMDYGITRIYSPDDGREMGLQGMINDLVKQCDVPVPAFAKAQLNGELLENHVPTIARLISLAENRHDDFTKHFAEADKTEKQAPVLGITGTGGAGKSSLVDELIRRFLIDFPEKNIGIISVDPSKRKTGGALLGDRIRMNAINNDRVYMRSLATRQSNLALSKHVQEAVDVLKASDYDLIILETSGIGQSDTEILEHSDVSLYVMTPEFGAATQLEKIDMLDFADVVAINKFDKRGSLDALRDVKKQYQRNHNLWEADPATLPVYGTIASQFNDPGMNALYEALMAEVTEKTGVDLSSKNELNKAQSEKIFVIPPARTRYLSEIAESNRAYDNTAAAQSKVAQKLYGVFQTVNTLLDQNENAPAVENRERLITDKGLNEEYILSLVLADDVDFMNLLIAQFNKSLKDLDPYNWEVITGWDEKVNKYKQPIYEFQVRDKVIKIETHTESLSHKMIPKVALPKYSAWGGDILKWCLQENVPGEFPYTAGLYPFKRTGEDPTRMFAGEGGPERTNKRFHYVSLGMPAKRLSTAFDSVTLYGNDPGLRPDIYGKIGNAGVSICCLDDAKKLYSGFDLSHAMTSVSMTINGPAPMLLGFFMNAAIDQNCERFITENGLGDKVEAKLKEVYDDNNVERPSYLNAQGEKVYSKNGQVDTSKLPEGNDGLGLMLLGLTGDQILDPADYARIKMETLAQVRGTVQADILKEDQAQNTCIFSTEFALRLMGDVQQYFIEEKVRNFYSVSISGYHIAEAGANPITQLAFTLANGFTYVEYYLSRGMDINKFGPNLSFFFSNGIDPEYSVIGRVARKIWAKAMKNKYGANSRAQMLKYHIQTSGRSLHAQEIDFNDIRTTLQALYAINDNCNSLHTNAYDEAITTPTEESVRRAMAIQLIINKELGLAKNENPIQGAFIIEELTDLVEAAVLEEFDRITERGGVLGAMETMYQRSKIQEESMHYEMLKHTGEFPIIGVNTFLSSKGSPTVLPAEVIRATEEEKQAQISTKDNLHTAFAKAQQEQLSKIQKAAVEQDNIFEHLMEATKICTLGQITEALFEVGGQYRRNM</sequence>
<evidence type="ECO:0000256" key="5">
    <source>
        <dbReference type="ARBA" id="ARBA00023134"/>
    </source>
</evidence>
<keyword evidence="8 9" id="KW-0170">Cobalt</keyword>
<comment type="cofactor">
    <cofactor evidence="1 9">
        <name>adenosylcob(III)alamin</name>
        <dbReference type="ChEBI" id="CHEBI:18408"/>
    </cofactor>
</comment>
<feature type="binding site" evidence="9">
    <location>
        <position position="247"/>
    </location>
    <ligand>
        <name>Mg(2+)</name>
        <dbReference type="ChEBI" id="CHEBI:18420"/>
        <label>1</label>
        <note>catalytic</note>
    </ligand>
</feature>
<evidence type="ECO:0000256" key="1">
    <source>
        <dbReference type="ARBA" id="ARBA00001922"/>
    </source>
</evidence>
<dbReference type="GO" id="GO:0016301">
    <property type="term" value="F:kinase activity"/>
    <property type="evidence" value="ECO:0007669"/>
    <property type="project" value="UniProtKB-KW"/>
</dbReference>
<feature type="binding site" evidence="9">
    <location>
        <position position="295"/>
    </location>
    <ligand>
        <name>Mg(2+)</name>
        <dbReference type="ChEBI" id="CHEBI:18420"/>
        <label>2</label>
    </ligand>
</feature>
<organism evidence="11 12">
    <name type="scientific">Nonlabens ulvanivorans</name>
    <name type="common">Persicivirga ulvanivorans</name>
    <dbReference type="NCBI Taxonomy" id="906888"/>
    <lineage>
        <taxon>Bacteria</taxon>
        <taxon>Pseudomonadati</taxon>
        <taxon>Bacteroidota</taxon>
        <taxon>Flavobacteriia</taxon>
        <taxon>Flavobacteriales</taxon>
        <taxon>Flavobacteriaceae</taxon>
        <taxon>Nonlabens</taxon>
    </lineage>
</organism>
<comment type="similarity">
    <text evidence="9">Belongs to the IcmF family.</text>
</comment>
<feature type="binding site" evidence="9">
    <location>
        <position position="638"/>
    </location>
    <ligand>
        <name>substrate</name>
    </ligand>
</feature>
<feature type="binding site" evidence="9">
    <location>
        <position position="937"/>
    </location>
    <ligand>
        <name>substrate</name>
    </ligand>
</feature>
<feature type="binding site" evidence="9">
    <location>
        <position position="603"/>
    </location>
    <ligand>
        <name>substrate</name>
    </ligand>
</feature>
<dbReference type="InterPro" id="IPR052040">
    <property type="entry name" value="GTPase/Isobutyryl-CoA_mutase"/>
</dbReference>
<dbReference type="GO" id="GO:0034784">
    <property type="term" value="F:pivalyl-CoA mutase activity"/>
    <property type="evidence" value="ECO:0007669"/>
    <property type="project" value="InterPro"/>
</dbReference>
<feature type="domain" description="B12-binding" evidence="10">
    <location>
        <begin position="12"/>
        <end position="150"/>
    </location>
</feature>
<dbReference type="Gene3D" id="3.40.50.300">
    <property type="entry name" value="P-loop containing nucleotide triphosphate hydrolases"/>
    <property type="match status" value="1"/>
</dbReference>
<accession>A0A081DGK9</accession>
<gene>
    <name evidence="9" type="primary">icmF</name>
    <name evidence="11" type="ORF">JCM19296_3664</name>
</gene>
<protein>
    <recommendedName>
        <fullName evidence="9">Fused isobutyryl-CoA mutase</fullName>
    </recommendedName>
    <domain>
        <recommendedName>
            <fullName evidence="9">Isobutyryl-CoA mutase</fullName>
            <shortName evidence="9">ICM</shortName>
            <ecNumber evidence="9">5.4.99.13</ecNumber>
        </recommendedName>
    </domain>
    <domain>
        <recommendedName>
            <fullName evidence="9">P-loop GTPase</fullName>
            <ecNumber evidence="9">3.6.5.-</ecNumber>
        </recommendedName>
        <alternativeName>
            <fullName evidence="9">G-protein chaperone</fullName>
        </alternativeName>
    </domain>
</protein>
<feature type="binding site" evidence="9">
    <location>
        <position position="247"/>
    </location>
    <ligand>
        <name>Mg(2+)</name>
        <dbReference type="ChEBI" id="CHEBI:18420"/>
        <label>2</label>
    </ligand>
</feature>
<feature type="binding site" evidence="9">
    <location>
        <position position="1049"/>
    </location>
    <ligand>
        <name>GTP</name>
        <dbReference type="ChEBI" id="CHEBI:37565"/>
    </ligand>
</feature>
<dbReference type="SUPFAM" id="SSF52242">
    <property type="entry name" value="Cobalamin (vitamin B12)-binding domain"/>
    <property type="match status" value="1"/>
</dbReference>
<dbReference type="Pfam" id="PF02310">
    <property type="entry name" value="B12-binding"/>
    <property type="match status" value="1"/>
</dbReference>
<dbReference type="CDD" id="cd02071">
    <property type="entry name" value="MM_CoA_mut_B12_BD"/>
    <property type="match status" value="1"/>
</dbReference>
<dbReference type="HAMAP" id="MF_02050">
    <property type="entry name" value="IcmF"/>
    <property type="match status" value="1"/>
</dbReference>
<dbReference type="GO" id="GO:0047727">
    <property type="term" value="F:isobutyryl-CoA mutase activity"/>
    <property type="evidence" value="ECO:0007669"/>
    <property type="project" value="UniProtKB-UniRule"/>
</dbReference>
<feature type="binding site" evidence="9">
    <location>
        <begin position="205"/>
        <end position="210"/>
    </location>
    <ligand>
        <name>GTP</name>
        <dbReference type="ChEBI" id="CHEBI:37565"/>
    </ligand>
</feature>
<dbReference type="AlphaFoldDB" id="A0A081DGK9"/>
<keyword evidence="9" id="KW-0479">Metal-binding</keyword>
<dbReference type="FunFam" id="3.40.50.280:FF:000005">
    <property type="entry name" value="Fused isobutyryl-CoA mutase"/>
    <property type="match status" value="1"/>
</dbReference>
<dbReference type="Pfam" id="PF03308">
    <property type="entry name" value="MeaB"/>
    <property type="match status" value="1"/>
</dbReference>
<feature type="binding site" evidence="9">
    <location>
        <begin position="342"/>
        <end position="345"/>
    </location>
    <ligand>
        <name>GTP</name>
        <dbReference type="ChEBI" id="CHEBI:37565"/>
    </ligand>
</feature>
<dbReference type="GO" id="GO:0005525">
    <property type="term" value="F:GTP binding"/>
    <property type="evidence" value="ECO:0007669"/>
    <property type="project" value="UniProtKB-UniRule"/>
</dbReference>
<dbReference type="PANTHER" id="PTHR43087:SF1">
    <property type="entry name" value="LAO_AO TRANSPORT SYSTEM ATPASE"/>
    <property type="match status" value="1"/>
</dbReference>
<dbReference type="InterPro" id="IPR036724">
    <property type="entry name" value="Cobalamin-bd_sf"/>
</dbReference>
<comment type="subunit">
    <text evidence="9">Homodimer.</text>
</comment>
<dbReference type="Gene3D" id="3.40.50.280">
    <property type="entry name" value="Cobalamin-binding domain"/>
    <property type="match status" value="1"/>
</dbReference>
<evidence type="ECO:0000259" key="10">
    <source>
        <dbReference type="PROSITE" id="PS51332"/>
    </source>
</evidence>
<dbReference type="EMBL" id="BBLG01000021">
    <property type="protein sequence ID" value="GAK78055.1"/>
    <property type="molecule type" value="Genomic_DNA"/>
</dbReference>
<dbReference type="InterPro" id="IPR006158">
    <property type="entry name" value="Cobalamin-bd"/>
</dbReference>
<comment type="catalytic activity">
    <reaction evidence="9">
        <text>2-methylpropanoyl-CoA = butanoyl-CoA</text>
        <dbReference type="Rhea" id="RHEA:13141"/>
        <dbReference type="ChEBI" id="CHEBI:57338"/>
        <dbReference type="ChEBI" id="CHEBI:57371"/>
        <dbReference type="EC" id="5.4.99.13"/>
    </reaction>
</comment>
<dbReference type="EC" id="3.6.5.-" evidence="9"/>
<keyword evidence="9" id="KW-0460">Magnesium</keyword>
<dbReference type="Gene3D" id="3.20.20.240">
    <property type="entry name" value="Methylmalonyl-CoA mutase"/>
    <property type="match status" value="1"/>
</dbReference>
<evidence type="ECO:0000313" key="12">
    <source>
        <dbReference type="Proteomes" id="UP000028980"/>
    </source>
</evidence>
<evidence type="ECO:0000256" key="6">
    <source>
        <dbReference type="ARBA" id="ARBA00023186"/>
    </source>
</evidence>
<dbReference type="GO" id="GO:0006637">
    <property type="term" value="P:acyl-CoA metabolic process"/>
    <property type="evidence" value="ECO:0007669"/>
    <property type="project" value="UniProtKB-UniRule"/>
</dbReference>
<dbReference type="InterPro" id="IPR006099">
    <property type="entry name" value="MeMalonylCoA_mutase_a/b_cat"/>
</dbReference>
<keyword evidence="7 9" id="KW-0413">Isomerase</keyword>
<evidence type="ECO:0000256" key="2">
    <source>
        <dbReference type="ARBA" id="ARBA00022628"/>
    </source>
</evidence>
<comment type="caution">
    <text evidence="9">Lacks conserved residue(s) required for the propagation of feature annotation.</text>
</comment>
<feature type="binding site" evidence="9">
    <location>
        <position position="250"/>
    </location>
    <ligand>
        <name>GTP</name>
        <dbReference type="ChEBI" id="CHEBI:37565"/>
    </ligand>
</feature>
<dbReference type="GO" id="GO:0031419">
    <property type="term" value="F:cobalamin binding"/>
    <property type="evidence" value="ECO:0007669"/>
    <property type="project" value="UniProtKB-UniRule"/>
</dbReference>
<feature type="binding site" evidence="9">
    <location>
        <position position="233"/>
    </location>
    <ligand>
        <name>Mg(2+)</name>
        <dbReference type="ChEBI" id="CHEBI:18420"/>
        <label>2</label>
    </ligand>
</feature>
<comment type="domain">
    <text evidence="9">Is composed of four functional domains: the N-terminal 5'-deoxyadenosylcobalamin binding region that is homologous to the small subunit of ICM (IcmB), a middle P-loop GTPase domain (MeaI) that likely acts as a chaperone for ICM, a structured linker region involved in dimer formation, and a C-terminal part that is homologous to the large substrate-binding subunit of ICM (IcmA).</text>
</comment>
<dbReference type="InterPro" id="IPR033669">
    <property type="entry name" value="IcmF"/>
</dbReference>
<evidence type="ECO:0000256" key="3">
    <source>
        <dbReference type="ARBA" id="ARBA00022741"/>
    </source>
</evidence>
<keyword evidence="5 9" id="KW-0342">GTP-binding</keyword>
<reference evidence="11 12" key="1">
    <citation type="journal article" date="2014" name="Genome Announc.">
        <title>Draft Genome Sequences of Marine Flavobacterium Nonlabens Strains NR17, NR24, NR27, NR32, NR33, and Ara13.</title>
        <authorList>
            <person name="Nakanishi M."/>
            <person name="Meirelles P."/>
            <person name="Suzuki R."/>
            <person name="Takatani N."/>
            <person name="Mino S."/>
            <person name="Suda W."/>
            <person name="Oshima K."/>
            <person name="Hattori M."/>
            <person name="Ohkuma M."/>
            <person name="Hosokawa M."/>
            <person name="Miyashita K."/>
            <person name="Thompson F.L."/>
            <person name="Niwa A."/>
            <person name="Sawabe T."/>
            <person name="Sawabe T."/>
        </authorList>
    </citation>
    <scope>NUCLEOTIDE SEQUENCE [LARGE SCALE GENOMIC DNA]</scope>
    <source>
        <strain evidence="12">JCM19296</strain>
    </source>
</reference>
<feature type="binding site" evidence="9">
    <location>
        <position position="295"/>
    </location>
    <ligand>
        <name>Mg(2+)</name>
        <dbReference type="ChEBI" id="CHEBI:18420"/>
        <label>1</label>
        <note>catalytic</note>
    </ligand>
</feature>
<feature type="binding site" evidence="9">
    <location>
        <position position="1168"/>
    </location>
    <ligand>
        <name>GTP</name>
        <dbReference type="ChEBI" id="CHEBI:37565"/>
    </ligand>
</feature>